<evidence type="ECO:0000313" key="3">
    <source>
        <dbReference type="Proteomes" id="UP000549113"/>
    </source>
</evidence>
<dbReference type="AlphaFoldDB" id="A0AA40VLW3"/>
<gene>
    <name evidence="2" type="ORF">BKA10_001593</name>
</gene>
<name>A0AA40VLW3_9MICO</name>
<evidence type="ECO:0008006" key="4">
    <source>
        <dbReference type="Google" id="ProtNLM"/>
    </source>
</evidence>
<accession>A0AA40VLW3</accession>
<evidence type="ECO:0000313" key="2">
    <source>
        <dbReference type="EMBL" id="MBB4139799.1"/>
    </source>
</evidence>
<feature type="signal peptide" evidence="1">
    <location>
        <begin position="1"/>
        <end position="22"/>
    </location>
</feature>
<dbReference type="RefSeq" id="WP_183499417.1">
    <property type="nucleotide sequence ID" value="NZ_BAABCO010000001.1"/>
</dbReference>
<feature type="chain" id="PRO_5041281341" description="Lipoprotein" evidence="1">
    <location>
        <begin position="23"/>
        <end position="154"/>
    </location>
</feature>
<keyword evidence="1" id="KW-0732">Signal</keyword>
<dbReference type="Proteomes" id="UP000549113">
    <property type="component" value="Unassembled WGS sequence"/>
</dbReference>
<evidence type="ECO:0000256" key="1">
    <source>
        <dbReference type="SAM" id="SignalP"/>
    </source>
</evidence>
<protein>
    <recommendedName>
        <fullName evidence="4">Lipoprotein</fullName>
    </recommendedName>
</protein>
<dbReference type="PROSITE" id="PS51257">
    <property type="entry name" value="PROKAR_LIPOPROTEIN"/>
    <property type="match status" value="1"/>
</dbReference>
<reference evidence="2 3" key="1">
    <citation type="submission" date="2020-08" db="EMBL/GenBank/DDBJ databases">
        <title>Sequencing the genomes of 1000 actinobacteria strains.</title>
        <authorList>
            <person name="Klenk H.-P."/>
        </authorList>
    </citation>
    <scope>NUCLEOTIDE SEQUENCE [LARGE SCALE GENOMIC DNA]</scope>
    <source>
        <strain evidence="2 3">DSM 19600</strain>
    </source>
</reference>
<sequence>MKGHLVAFAASVPLLLLLSGCAAQPSVDLDGAREWVETVQAEESDGPGAAGTASMLIDSEPADDEGIRLDFAAPTQLVRADARCFGGGTADVTVTVFSADGTESDTFDGEIPCDEAAHSIDIDFDPASAALIQAQGSTQTYLHVTVIQEMVVER</sequence>
<dbReference type="EMBL" id="JACIFH010000001">
    <property type="protein sequence ID" value="MBB4139799.1"/>
    <property type="molecule type" value="Genomic_DNA"/>
</dbReference>
<comment type="caution">
    <text evidence="2">The sequence shown here is derived from an EMBL/GenBank/DDBJ whole genome shotgun (WGS) entry which is preliminary data.</text>
</comment>
<proteinExistence type="predicted"/>
<organism evidence="2 3">
    <name type="scientific">Microbacterium invictum</name>
    <dbReference type="NCBI Taxonomy" id="515415"/>
    <lineage>
        <taxon>Bacteria</taxon>
        <taxon>Bacillati</taxon>
        <taxon>Actinomycetota</taxon>
        <taxon>Actinomycetes</taxon>
        <taxon>Micrococcales</taxon>
        <taxon>Microbacteriaceae</taxon>
        <taxon>Microbacterium</taxon>
    </lineage>
</organism>
<keyword evidence="3" id="KW-1185">Reference proteome</keyword>